<protein>
    <submittedName>
        <fullName evidence="1">Uncharacterized protein</fullName>
    </submittedName>
</protein>
<evidence type="ECO:0000313" key="1">
    <source>
        <dbReference type="EMBL" id="CAG7823844.1"/>
    </source>
</evidence>
<name>A0A8J2PIZ3_9HEXA</name>
<keyword evidence="2" id="KW-1185">Reference proteome</keyword>
<sequence>MLFHKISWQVYGFPARQSCNSFIVKLLRIKQHCLGKLLLLPQKANTIFGNSKLRILKKKAHELSLRVVREGYRGSSRIYNSKCGPNLAIYPLAHVHT</sequence>
<dbReference type="EMBL" id="CAJVCH010530763">
    <property type="protein sequence ID" value="CAG7823844.1"/>
    <property type="molecule type" value="Genomic_DNA"/>
</dbReference>
<gene>
    <name evidence="1" type="ORF">AFUS01_LOCUS34036</name>
</gene>
<organism evidence="1 2">
    <name type="scientific">Allacma fusca</name>
    <dbReference type="NCBI Taxonomy" id="39272"/>
    <lineage>
        <taxon>Eukaryota</taxon>
        <taxon>Metazoa</taxon>
        <taxon>Ecdysozoa</taxon>
        <taxon>Arthropoda</taxon>
        <taxon>Hexapoda</taxon>
        <taxon>Collembola</taxon>
        <taxon>Symphypleona</taxon>
        <taxon>Sminthuridae</taxon>
        <taxon>Allacma</taxon>
    </lineage>
</organism>
<dbReference type="AlphaFoldDB" id="A0A8J2PIZ3"/>
<accession>A0A8J2PIZ3</accession>
<dbReference type="Proteomes" id="UP000708208">
    <property type="component" value="Unassembled WGS sequence"/>
</dbReference>
<proteinExistence type="predicted"/>
<evidence type="ECO:0000313" key="2">
    <source>
        <dbReference type="Proteomes" id="UP000708208"/>
    </source>
</evidence>
<comment type="caution">
    <text evidence="1">The sequence shown here is derived from an EMBL/GenBank/DDBJ whole genome shotgun (WGS) entry which is preliminary data.</text>
</comment>
<reference evidence="1" key="1">
    <citation type="submission" date="2021-06" db="EMBL/GenBank/DDBJ databases">
        <authorList>
            <person name="Hodson N. C."/>
            <person name="Mongue J. A."/>
            <person name="Jaron S. K."/>
        </authorList>
    </citation>
    <scope>NUCLEOTIDE SEQUENCE</scope>
</reference>